<name>A0A1M5ZHE6_9FIRM</name>
<dbReference type="STRING" id="1123282.SAMN02745823_03746"/>
<reference evidence="1 2" key="1">
    <citation type="submission" date="2016-11" db="EMBL/GenBank/DDBJ databases">
        <authorList>
            <person name="Jaros S."/>
            <person name="Januszkiewicz K."/>
            <person name="Wedrychowicz H."/>
        </authorList>
    </citation>
    <scope>NUCLEOTIDE SEQUENCE [LARGE SCALE GENOMIC DNA]</scope>
    <source>
        <strain evidence="1 2">DSM 10068</strain>
    </source>
</reference>
<dbReference type="Proteomes" id="UP000183995">
    <property type="component" value="Unassembled WGS sequence"/>
</dbReference>
<dbReference type="Pfam" id="PF06245">
    <property type="entry name" value="DUF1015"/>
    <property type="match status" value="1"/>
</dbReference>
<organism evidence="1 2">
    <name type="scientific">Sporobacter termitidis DSM 10068</name>
    <dbReference type="NCBI Taxonomy" id="1123282"/>
    <lineage>
        <taxon>Bacteria</taxon>
        <taxon>Bacillati</taxon>
        <taxon>Bacillota</taxon>
        <taxon>Clostridia</taxon>
        <taxon>Eubacteriales</taxon>
        <taxon>Oscillospiraceae</taxon>
        <taxon>Sporobacter</taxon>
    </lineage>
</organism>
<dbReference type="RefSeq" id="WP_073082993.1">
    <property type="nucleotide sequence ID" value="NZ_FQXV01000021.1"/>
</dbReference>
<evidence type="ECO:0008006" key="3">
    <source>
        <dbReference type="Google" id="ProtNLM"/>
    </source>
</evidence>
<proteinExistence type="predicted"/>
<dbReference type="AlphaFoldDB" id="A0A1M5ZHE6"/>
<evidence type="ECO:0000313" key="2">
    <source>
        <dbReference type="Proteomes" id="UP000183995"/>
    </source>
</evidence>
<keyword evidence="2" id="KW-1185">Reference proteome</keyword>
<sequence length="409" mass="44932">MAENAFWPADILLPDGTDMTKWSVIACDQFSSEPDYWARVERTAGAAPSTLRLIVPEAYLDRVDTARSAEVIGAQMDAYLRQGLFKKLENSFIYVERTVSDGRVRRGLVGMLDLEAYDFSLGAKTAVRASERTIVSRLPARVDVRRKAPLELPHIMALIDDRDGRVIEPLAEKKGLLEPAYAFELMEGGGAIRGWRVAGDDLQDVLAALNGLASPGGVQIIIGDGNHSLAAAKGYWEELKASLSPSALEGHPARYALVELNNVYDPAIGFEAIHRVVFGADPLALISEMKNALPLDCDGYALEWRTADRRGALTVGARSIGDFIERLQSFLDDYVAKNGCAIDYIHGEEAVEKLAARKDCVGFLLPTMDKSEFFGTVSAGALFPKKSFSIGHARDKRYYLECREIRKAT</sequence>
<evidence type="ECO:0000313" key="1">
    <source>
        <dbReference type="EMBL" id="SHI23602.1"/>
    </source>
</evidence>
<dbReference type="InterPro" id="IPR008323">
    <property type="entry name" value="UCP033563"/>
</dbReference>
<accession>A0A1M5ZHE6</accession>
<gene>
    <name evidence="1" type="ORF">SAMN02745823_03746</name>
</gene>
<protein>
    <recommendedName>
        <fullName evidence="3">DUF1015 domain-containing protein</fullName>
    </recommendedName>
</protein>
<dbReference type="PANTHER" id="PTHR36454:SF1">
    <property type="entry name" value="DUF1015 DOMAIN-CONTAINING PROTEIN"/>
    <property type="match status" value="1"/>
</dbReference>
<dbReference type="PANTHER" id="PTHR36454">
    <property type="entry name" value="LMO2823 PROTEIN"/>
    <property type="match status" value="1"/>
</dbReference>
<dbReference type="EMBL" id="FQXV01000021">
    <property type="protein sequence ID" value="SHI23602.1"/>
    <property type="molecule type" value="Genomic_DNA"/>
</dbReference>